<dbReference type="GO" id="GO:0009279">
    <property type="term" value="C:cell outer membrane"/>
    <property type="evidence" value="ECO:0007669"/>
    <property type="project" value="UniProtKB-SubCell"/>
</dbReference>
<feature type="chain" id="PRO_5012522793" evidence="4">
    <location>
        <begin position="20"/>
        <end position="846"/>
    </location>
</feature>
<feature type="domain" description="Outer membrane protein beta-barrel" evidence="5">
    <location>
        <begin position="452"/>
        <end position="824"/>
    </location>
</feature>
<evidence type="ECO:0000256" key="4">
    <source>
        <dbReference type="SAM" id="SignalP"/>
    </source>
</evidence>
<dbReference type="SUPFAM" id="SSF56935">
    <property type="entry name" value="Porins"/>
    <property type="match status" value="1"/>
</dbReference>
<keyword evidence="4" id="KW-0732">Signal</keyword>
<evidence type="ECO:0000259" key="5">
    <source>
        <dbReference type="Pfam" id="PF14905"/>
    </source>
</evidence>
<keyword evidence="3" id="KW-0998">Cell outer membrane</keyword>
<dbReference type="Pfam" id="PF13715">
    <property type="entry name" value="CarbopepD_reg_2"/>
    <property type="match status" value="1"/>
</dbReference>
<protein>
    <submittedName>
        <fullName evidence="6">Outer membrane receptor proteins, mostly Fe transport</fullName>
    </submittedName>
</protein>
<dbReference type="Gene3D" id="2.40.170.20">
    <property type="entry name" value="TonB-dependent receptor, beta-barrel domain"/>
    <property type="match status" value="1"/>
</dbReference>
<evidence type="ECO:0000256" key="3">
    <source>
        <dbReference type="ARBA" id="ARBA00023237"/>
    </source>
</evidence>
<keyword evidence="2" id="KW-0472">Membrane</keyword>
<evidence type="ECO:0000313" key="6">
    <source>
        <dbReference type="EMBL" id="SHK94265.1"/>
    </source>
</evidence>
<dbReference type="Pfam" id="PF14905">
    <property type="entry name" value="OMP_b-brl_3"/>
    <property type="match status" value="1"/>
</dbReference>
<dbReference type="Gene3D" id="2.170.130.10">
    <property type="entry name" value="TonB-dependent receptor, plug domain"/>
    <property type="match status" value="1"/>
</dbReference>
<evidence type="ECO:0000256" key="2">
    <source>
        <dbReference type="ARBA" id="ARBA00023136"/>
    </source>
</evidence>
<dbReference type="SUPFAM" id="SSF49464">
    <property type="entry name" value="Carboxypeptidase regulatory domain-like"/>
    <property type="match status" value="1"/>
</dbReference>
<proteinExistence type="predicted"/>
<organism evidence="6 7">
    <name type="scientific">Xylanibacter ruminicola</name>
    <name type="common">Prevotella ruminicola</name>
    <dbReference type="NCBI Taxonomy" id="839"/>
    <lineage>
        <taxon>Bacteria</taxon>
        <taxon>Pseudomonadati</taxon>
        <taxon>Bacteroidota</taxon>
        <taxon>Bacteroidia</taxon>
        <taxon>Bacteroidales</taxon>
        <taxon>Prevotellaceae</taxon>
        <taxon>Xylanibacter</taxon>
    </lineage>
</organism>
<gene>
    <name evidence="6" type="ORF">SAMN05216463_11718</name>
</gene>
<dbReference type="EMBL" id="FRBD01000017">
    <property type="protein sequence ID" value="SHK94265.1"/>
    <property type="molecule type" value="Genomic_DNA"/>
</dbReference>
<dbReference type="Proteomes" id="UP000184130">
    <property type="component" value="Unassembled WGS sequence"/>
</dbReference>
<comment type="subcellular location">
    <subcellularLocation>
        <location evidence="1">Cell outer membrane</location>
    </subcellularLocation>
</comment>
<feature type="signal peptide" evidence="4">
    <location>
        <begin position="1"/>
        <end position="19"/>
    </location>
</feature>
<dbReference type="InterPro" id="IPR008969">
    <property type="entry name" value="CarboxyPept-like_regulatory"/>
</dbReference>
<dbReference type="InterPro" id="IPR037066">
    <property type="entry name" value="Plug_dom_sf"/>
</dbReference>
<evidence type="ECO:0000256" key="1">
    <source>
        <dbReference type="ARBA" id="ARBA00004442"/>
    </source>
</evidence>
<accession>A0A1M6WL61</accession>
<sequence>MKRNIFSLLFCCLAFTGWAQNITRDYNNVSISDALRQLNEQHKDYTISFMYNELEDFRITTKIRNKSLPDAIQQMIGFYPIHMTIEGNEITVECPQKSIPRYKGTIVDQQNQPVAYANIALLSTEDSTLIAGGVSNESGLFVIPCDQKPVLARISYVGYKTIYKQCSSTQTGTIHLTPENHMLKNVVVKGTQQYQMTMGGMEIAVEGTLLAKMGTALDVLGQLPRVSVNGSNVTVFGKGAPLIYINNKKMMNTQELQQLKSEDIKSIEVITSPGAQYDAEVESVIRIKTRKRTAEGLSVRNDANVSYNNWWNGYEELMLKYQTKKFEIINDAYIYSSAFGEDNNLDFNIHTDKDDIKVKQYIPISTRQTGVSEYVASDYWVNDSNSIGASYHYYTMIHSKSTGWSRQEISRNGVMEGIVNATEEMSPIPHRHTLNAYYQGKIGQMGIDLNGTYYYGTDKRNDLTIETSEELDNRNVHSNSKESNHMYAAKLILDYPVMGGKLKVGTELTKTKSHGVFINEEGYVSSSETDIKEHNIAGFAQYELSAGHWYMGAGVRYEDVVRNYYLYGVKQDDVSRTYHNLFPNLSVTWRKDDWSWQLSMNEKMHRPSYHNLRNYMQYDNRYMYEGGNPALRPEKVYNIETGATYRWISATLGYTYIKDAMVWVKKLLDNQEITYTTNMNFDHHQSLYGNIFLAPIFKKYRPTLELSYEQQIFNTKDYGSDINLNKPSFRIKWNNRFVFSKSLMAGFSLRAYTCSYEGFRKMRERFSVDAAIRKSFENERWVVTLTADDIFKTIRERWTMYGMGAEASKDCYNYSRSIALRVTYNFNNTRTKYKGTGAGNDEKRRM</sequence>
<keyword evidence="6" id="KW-0675">Receptor</keyword>
<dbReference type="AlphaFoldDB" id="A0A1M6WL61"/>
<evidence type="ECO:0000313" key="7">
    <source>
        <dbReference type="Proteomes" id="UP000184130"/>
    </source>
</evidence>
<name>A0A1M6WL61_XYLRU</name>
<dbReference type="InterPro" id="IPR041700">
    <property type="entry name" value="OMP_b-brl_3"/>
</dbReference>
<dbReference type="InterPro" id="IPR036942">
    <property type="entry name" value="Beta-barrel_TonB_sf"/>
</dbReference>
<reference evidence="6 7" key="1">
    <citation type="submission" date="2016-11" db="EMBL/GenBank/DDBJ databases">
        <authorList>
            <person name="Jaros S."/>
            <person name="Januszkiewicz K."/>
            <person name="Wedrychowicz H."/>
        </authorList>
    </citation>
    <scope>NUCLEOTIDE SEQUENCE [LARGE SCALE GENOMIC DNA]</scope>
    <source>
        <strain evidence="6 7">KHT3</strain>
    </source>
</reference>
<dbReference type="RefSeq" id="WP_073209591.1">
    <property type="nucleotide sequence ID" value="NZ_FRBD01000017.1"/>
</dbReference>